<dbReference type="RefSeq" id="WP_171473370.1">
    <property type="nucleotide sequence ID" value="NZ_CP053452.2"/>
</dbReference>
<accession>A0A6M5YX88</accession>
<keyword evidence="3" id="KW-1185">Reference proteome</keyword>
<dbReference type="AlphaFoldDB" id="A0A6M5YX88"/>
<dbReference type="SUPFAM" id="SSF53335">
    <property type="entry name" value="S-adenosyl-L-methionine-dependent methyltransferases"/>
    <property type="match status" value="1"/>
</dbReference>
<gene>
    <name evidence="2" type="ORF">FTUN_5710</name>
</gene>
<name>A0A6M5YX88_9BACT</name>
<dbReference type="KEGG" id="ftj:FTUN_5710"/>
<dbReference type="PANTHER" id="PTHR43591:SF24">
    <property type="entry name" value="2-METHOXY-6-POLYPRENYL-1,4-BENZOQUINOL METHYLASE, MITOCHONDRIAL"/>
    <property type="match status" value="1"/>
</dbReference>
<dbReference type="Gene3D" id="3.40.50.150">
    <property type="entry name" value="Vaccinia Virus protein VP39"/>
    <property type="match status" value="1"/>
</dbReference>
<dbReference type="GO" id="GO:0008757">
    <property type="term" value="F:S-adenosylmethionine-dependent methyltransferase activity"/>
    <property type="evidence" value="ECO:0007669"/>
    <property type="project" value="InterPro"/>
</dbReference>
<sequence length="254" mass="28204">MTGTDRRLSEQLFHDRQAADRADSFRAGTAALRFDTDTYLDHETWVRPAFAALGALRGRAALDYGCGHGMAAVTMARAGARVTAFDLSPGYVQEARERAAANGVSVECVTADGEELPFANATFDAVWGNAILHHLDLAKAGRELKRVLKPGGVAVFCEPWGGNPLLGFARRRLPYPGKDRTPDEQPLTNRDLRPLRAAFPDLDVRGFQLLGMVRRVWRRPRVLRTLDAADERLLRAVPALRNWCRYVVIVLRAE</sequence>
<proteinExistence type="predicted"/>
<feature type="domain" description="Methyltransferase type 11" evidence="1">
    <location>
        <begin position="62"/>
        <end position="156"/>
    </location>
</feature>
<protein>
    <recommendedName>
        <fullName evidence="1">Methyltransferase type 11 domain-containing protein</fullName>
    </recommendedName>
</protein>
<evidence type="ECO:0000313" key="3">
    <source>
        <dbReference type="Proteomes" id="UP000503447"/>
    </source>
</evidence>
<dbReference type="InterPro" id="IPR029063">
    <property type="entry name" value="SAM-dependent_MTases_sf"/>
</dbReference>
<evidence type="ECO:0000313" key="2">
    <source>
        <dbReference type="EMBL" id="QJW98130.1"/>
    </source>
</evidence>
<evidence type="ECO:0000259" key="1">
    <source>
        <dbReference type="Pfam" id="PF08241"/>
    </source>
</evidence>
<dbReference type="PANTHER" id="PTHR43591">
    <property type="entry name" value="METHYLTRANSFERASE"/>
    <property type="match status" value="1"/>
</dbReference>
<dbReference type="Pfam" id="PF08241">
    <property type="entry name" value="Methyltransf_11"/>
    <property type="match status" value="1"/>
</dbReference>
<dbReference type="EMBL" id="CP053452">
    <property type="protein sequence ID" value="QJW98130.1"/>
    <property type="molecule type" value="Genomic_DNA"/>
</dbReference>
<organism evidence="2 3">
    <name type="scientific">Frigoriglobus tundricola</name>
    <dbReference type="NCBI Taxonomy" id="2774151"/>
    <lineage>
        <taxon>Bacteria</taxon>
        <taxon>Pseudomonadati</taxon>
        <taxon>Planctomycetota</taxon>
        <taxon>Planctomycetia</taxon>
        <taxon>Gemmatales</taxon>
        <taxon>Gemmataceae</taxon>
        <taxon>Frigoriglobus</taxon>
    </lineage>
</organism>
<dbReference type="Proteomes" id="UP000503447">
    <property type="component" value="Chromosome"/>
</dbReference>
<dbReference type="InterPro" id="IPR013216">
    <property type="entry name" value="Methyltransf_11"/>
</dbReference>
<reference evidence="3" key="1">
    <citation type="submission" date="2020-05" db="EMBL/GenBank/DDBJ databases">
        <title>Frigoriglobus tundricola gen. nov., sp. nov., a psychrotolerant cellulolytic planctomycete of the family Gemmataceae with two divergent copies of 16S rRNA gene.</title>
        <authorList>
            <person name="Kulichevskaya I.S."/>
            <person name="Ivanova A.A."/>
            <person name="Naumoff D.G."/>
            <person name="Beletsky A.V."/>
            <person name="Rijpstra W.I.C."/>
            <person name="Sinninghe Damste J.S."/>
            <person name="Mardanov A.V."/>
            <person name="Ravin N.V."/>
            <person name="Dedysh S.N."/>
        </authorList>
    </citation>
    <scope>NUCLEOTIDE SEQUENCE [LARGE SCALE GENOMIC DNA]</scope>
    <source>
        <strain evidence="3">PL17</strain>
    </source>
</reference>
<dbReference type="CDD" id="cd02440">
    <property type="entry name" value="AdoMet_MTases"/>
    <property type="match status" value="1"/>
</dbReference>